<evidence type="ECO:0000313" key="11">
    <source>
        <dbReference type="EMBL" id="WEK52880.1"/>
    </source>
</evidence>
<gene>
    <name evidence="11" type="ORF">P0Y55_09695</name>
</gene>
<evidence type="ECO:0000256" key="3">
    <source>
        <dbReference type="ARBA" id="ARBA00022553"/>
    </source>
</evidence>
<evidence type="ECO:0000256" key="2">
    <source>
        <dbReference type="ARBA" id="ARBA00022490"/>
    </source>
</evidence>
<dbReference type="EMBL" id="CP119317">
    <property type="protein sequence ID" value="WEK52880.1"/>
    <property type="molecule type" value="Genomic_DNA"/>
</dbReference>
<dbReference type="GO" id="GO:0000160">
    <property type="term" value="P:phosphorelay signal transduction system"/>
    <property type="evidence" value="ECO:0007669"/>
    <property type="project" value="UniProtKB-KW"/>
</dbReference>
<dbReference type="GO" id="GO:0005737">
    <property type="term" value="C:cytoplasm"/>
    <property type="evidence" value="ECO:0007669"/>
    <property type="project" value="UniProtKB-SubCell"/>
</dbReference>
<dbReference type="PANTHER" id="PTHR42713:SF3">
    <property type="entry name" value="TRANSCRIPTIONAL REGULATORY PROTEIN HPTR"/>
    <property type="match status" value="1"/>
</dbReference>
<proteinExistence type="predicted"/>
<dbReference type="Pfam" id="PF12833">
    <property type="entry name" value="HTH_18"/>
    <property type="match status" value="1"/>
</dbReference>
<evidence type="ECO:0000259" key="10">
    <source>
        <dbReference type="PROSITE" id="PS50110"/>
    </source>
</evidence>
<dbReference type="Gene3D" id="3.40.50.2300">
    <property type="match status" value="1"/>
</dbReference>
<accession>A0AA95F1C8</accession>
<keyword evidence="12" id="KW-1185">Reference proteome</keyword>
<sequence>MKVLLIDDEKHVREAIHLLVPWERFGIDTILEASDGSSAIELISTEQPAIIFTDMMMPLLSGKDLLEWTAKHAPTSKIIVISGHDDFDFVRQTVKYGGIDYLLKPLDEDQLLNALTKSIEAWKADEAVRSRDLQLNIEINKLKPIYLDKYFSTLLTDSSEYYSIQETIQQQFGVAEPINAARLCVLSLELASPTIQNKYASCWDLLHFSLTNVCNEFLRQRGNIGYAFRNWGQENEIALLLWSEHDRVEILLHDINEGIHKALNSRFGIGIGPVVEFPIKIADSYRNARKSIRYRNIKQMKKWIQSYDTDQFPIKNSAFFSDYEQRIRYAIQSADDEQVTSALDAWFNAVAQEEWITLEQLHLWLQEFRVARSMWTNGAISDMTDDQHVVQLTTPPVLNDDLCFDQVRWKQHQLDEARSIMKWLSESNSEQITPMQAIAKYIEQFTNEELTLQNISNRFFLSREYISRKFKQEMNENLNDYITRVRIVKAKALLIETPLKISKIAEMVGIHDEKYFSKVFKKQTSYSPNEYRKQSIQKL</sequence>
<evidence type="ECO:0000256" key="1">
    <source>
        <dbReference type="ARBA" id="ARBA00004496"/>
    </source>
</evidence>
<feature type="domain" description="Response regulatory" evidence="10">
    <location>
        <begin position="2"/>
        <end position="119"/>
    </location>
</feature>
<evidence type="ECO:0000256" key="7">
    <source>
        <dbReference type="ARBA" id="ARBA00023163"/>
    </source>
</evidence>
<evidence type="ECO:0000256" key="8">
    <source>
        <dbReference type="PROSITE-ProRule" id="PRU00169"/>
    </source>
</evidence>
<dbReference type="CDD" id="cd17536">
    <property type="entry name" value="REC_YesN-like"/>
    <property type="match status" value="1"/>
</dbReference>
<dbReference type="GO" id="GO:0043565">
    <property type="term" value="F:sequence-specific DNA binding"/>
    <property type="evidence" value="ECO:0007669"/>
    <property type="project" value="InterPro"/>
</dbReference>
<dbReference type="InterPro" id="IPR018060">
    <property type="entry name" value="HTH_AraC"/>
</dbReference>
<keyword evidence="5" id="KW-0805">Transcription regulation</keyword>
<keyword evidence="6" id="KW-0238">DNA-binding</keyword>
<dbReference type="SMART" id="SM00448">
    <property type="entry name" value="REC"/>
    <property type="match status" value="1"/>
</dbReference>
<feature type="domain" description="HTH araC/xylS-type" evidence="9">
    <location>
        <begin position="436"/>
        <end position="534"/>
    </location>
</feature>
<dbReference type="PROSITE" id="PS01124">
    <property type="entry name" value="HTH_ARAC_FAMILY_2"/>
    <property type="match status" value="1"/>
</dbReference>
<dbReference type="Pfam" id="PF00072">
    <property type="entry name" value="Response_reg"/>
    <property type="match status" value="1"/>
</dbReference>
<evidence type="ECO:0000256" key="4">
    <source>
        <dbReference type="ARBA" id="ARBA00023012"/>
    </source>
</evidence>
<dbReference type="InterPro" id="IPR011006">
    <property type="entry name" value="CheY-like_superfamily"/>
</dbReference>
<evidence type="ECO:0000313" key="12">
    <source>
        <dbReference type="Proteomes" id="UP001178662"/>
    </source>
</evidence>
<evidence type="ECO:0000256" key="5">
    <source>
        <dbReference type="ARBA" id="ARBA00023015"/>
    </source>
</evidence>
<dbReference type="InterPro" id="IPR051552">
    <property type="entry name" value="HptR"/>
</dbReference>
<keyword evidence="7" id="KW-0804">Transcription</keyword>
<reference evidence="11" key="1">
    <citation type="submission" date="2023-03" db="EMBL/GenBank/DDBJ databases">
        <title>Andean soil-derived lignocellulolytic bacterial consortium as a source of novel taxa and putative plastic-active enzymes.</title>
        <authorList>
            <person name="Diaz-Garcia L."/>
            <person name="Chuvochina M."/>
            <person name="Feuerriegel G."/>
            <person name="Bunk B."/>
            <person name="Sproer C."/>
            <person name="Streit W.R."/>
            <person name="Rodriguez L.M."/>
            <person name="Overmann J."/>
            <person name="Jimenez D.J."/>
        </authorList>
    </citation>
    <scope>NUCLEOTIDE SEQUENCE</scope>
    <source>
        <strain evidence="11">MAG 2441</strain>
    </source>
</reference>
<feature type="modified residue" description="4-aspartylphosphate" evidence="8">
    <location>
        <position position="54"/>
    </location>
</feature>
<dbReference type="GO" id="GO:0003700">
    <property type="term" value="F:DNA-binding transcription factor activity"/>
    <property type="evidence" value="ECO:0007669"/>
    <property type="project" value="InterPro"/>
</dbReference>
<evidence type="ECO:0000259" key="9">
    <source>
        <dbReference type="PROSITE" id="PS01124"/>
    </source>
</evidence>
<dbReference type="PROSITE" id="PS00041">
    <property type="entry name" value="HTH_ARAC_FAMILY_1"/>
    <property type="match status" value="1"/>
</dbReference>
<dbReference type="SUPFAM" id="SSF46689">
    <property type="entry name" value="Homeodomain-like"/>
    <property type="match status" value="1"/>
</dbReference>
<dbReference type="SUPFAM" id="SSF52172">
    <property type="entry name" value="CheY-like"/>
    <property type="match status" value="1"/>
</dbReference>
<keyword evidence="4" id="KW-0902">Two-component regulatory system</keyword>
<dbReference type="SMART" id="SM00342">
    <property type="entry name" value="HTH_ARAC"/>
    <property type="match status" value="1"/>
</dbReference>
<name>A0AA95F1C8_9BACL</name>
<dbReference type="AlphaFoldDB" id="A0AA95F1C8"/>
<dbReference type="InterPro" id="IPR009057">
    <property type="entry name" value="Homeodomain-like_sf"/>
</dbReference>
<comment type="subcellular location">
    <subcellularLocation>
        <location evidence="1">Cytoplasm</location>
    </subcellularLocation>
</comment>
<evidence type="ECO:0000256" key="6">
    <source>
        <dbReference type="ARBA" id="ARBA00023125"/>
    </source>
</evidence>
<dbReference type="InterPro" id="IPR001789">
    <property type="entry name" value="Sig_transdc_resp-reg_receiver"/>
</dbReference>
<dbReference type="InterPro" id="IPR018062">
    <property type="entry name" value="HTH_AraC-typ_CS"/>
</dbReference>
<protein>
    <submittedName>
        <fullName evidence="11">Response regulator</fullName>
    </submittedName>
</protein>
<keyword evidence="2" id="KW-0963">Cytoplasm</keyword>
<dbReference type="PROSITE" id="PS50110">
    <property type="entry name" value="RESPONSE_REGULATORY"/>
    <property type="match status" value="1"/>
</dbReference>
<dbReference type="Proteomes" id="UP001178662">
    <property type="component" value="Chromosome"/>
</dbReference>
<dbReference type="PANTHER" id="PTHR42713">
    <property type="entry name" value="HISTIDINE KINASE-RELATED"/>
    <property type="match status" value="1"/>
</dbReference>
<dbReference type="Gene3D" id="1.10.10.60">
    <property type="entry name" value="Homeodomain-like"/>
    <property type="match status" value="2"/>
</dbReference>
<keyword evidence="3 8" id="KW-0597">Phosphoprotein</keyword>
<organism evidence="11 12">
    <name type="scientific">Candidatus Cohnella colombiensis</name>
    <dbReference type="NCBI Taxonomy" id="3121368"/>
    <lineage>
        <taxon>Bacteria</taxon>
        <taxon>Bacillati</taxon>
        <taxon>Bacillota</taxon>
        <taxon>Bacilli</taxon>
        <taxon>Bacillales</taxon>
        <taxon>Paenibacillaceae</taxon>
        <taxon>Cohnella</taxon>
    </lineage>
</organism>